<protein>
    <submittedName>
        <fullName evidence="2">Uncharacterized protein</fullName>
    </submittedName>
</protein>
<name>A0A1X7HHX2_9BACL</name>
<evidence type="ECO:0000313" key="2">
    <source>
        <dbReference type="EMBL" id="SMF86975.1"/>
    </source>
</evidence>
<feature type="transmembrane region" description="Helical" evidence="1">
    <location>
        <begin position="45"/>
        <end position="69"/>
    </location>
</feature>
<accession>A0A1X7HHX2</accession>
<dbReference type="Proteomes" id="UP000192940">
    <property type="component" value="Chromosome I"/>
</dbReference>
<reference evidence="2 3" key="1">
    <citation type="submission" date="2017-04" db="EMBL/GenBank/DDBJ databases">
        <authorList>
            <person name="Afonso C.L."/>
            <person name="Miller P.J."/>
            <person name="Scott M.A."/>
            <person name="Spackman E."/>
            <person name="Goraichik I."/>
            <person name="Dimitrov K.M."/>
            <person name="Suarez D.L."/>
            <person name="Swayne D.E."/>
        </authorList>
    </citation>
    <scope>NUCLEOTIDE SEQUENCE [LARGE SCALE GENOMIC DNA]</scope>
    <source>
        <strain evidence="2 3">N3/975</strain>
    </source>
</reference>
<dbReference type="EMBL" id="LT840184">
    <property type="protein sequence ID" value="SMF86975.1"/>
    <property type="molecule type" value="Genomic_DNA"/>
</dbReference>
<feature type="transmembrane region" description="Helical" evidence="1">
    <location>
        <begin position="12"/>
        <end position="33"/>
    </location>
</feature>
<keyword evidence="1" id="KW-0812">Transmembrane</keyword>
<sequence length="156" mass="18622">MKIERIFKAKYPSGIFTMVFMLILIGTNSRLYLVERTNRDNFDVFMSYFGIFLLVCFFAILIFTIIRMFMKPFIMQISRESLKVKNRELKPSDIKEIRVHGYFRPLIGIIPVGKRITPMDFCFRFIEQEDAAIQELTEWASKHQVKLSHKQVKKWL</sequence>
<keyword evidence="3" id="KW-1185">Reference proteome</keyword>
<gene>
    <name evidence="2" type="ORF">SAMN05661091_3574</name>
</gene>
<keyword evidence="1" id="KW-0472">Membrane</keyword>
<organism evidence="2 3">
    <name type="scientific">Paenibacillus uliginis N3/975</name>
    <dbReference type="NCBI Taxonomy" id="1313296"/>
    <lineage>
        <taxon>Bacteria</taxon>
        <taxon>Bacillati</taxon>
        <taxon>Bacillota</taxon>
        <taxon>Bacilli</taxon>
        <taxon>Bacillales</taxon>
        <taxon>Paenibacillaceae</taxon>
        <taxon>Paenibacillus</taxon>
    </lineage>
</organism>
<evidence type="ECO:0000256" key="1">
    <source>
        <dbReference type="SAM" id="Phobius"/>
    </source>
</evidence>
<dbReference type="AlphaFoldDB" id="A0A1X7HHX2"/>
<keyword evidence="1" id="KW-1133">Transmembrane helix</keyword>
<evidence type="ECO:0000313" key="3">
    <source>
        <dbReference type="Proteomes" id="UP000192940"/>
    </source>
</evidence>
<dbReference type="STRING" id="1313296.SAMN05661091_3574"/>
<proteinExistence type="predicted"/>